<comment type="caution">
    <text evidence="1">The sequence shown here is derived from an EMBL/GenBank/DDBJ whole genome shotgun (WGS) entry which is preliminary data.</text>
</comment>
<dbReference type="AlphaFoldDB" id="A0AAN6T4S3"/>
<dbReference type="InterPro" id="IPR052374">
    <property type="entry name" value="SERAC1"/>
</dbReference>
<name>A0AAN6T4S3_9PEZI</name>
<evidence type="ECO:0000313" key="1">
    <source>
        <dbReference type="EMBL" id="KAK4105160.1"/>
    </source>
</evidence>
<dbReference type="Proteomes" id="UP001305647">
    <property type="component" value="Unassembled WGS sequence"/>
</dbReference>
<protein>
    <submittedName>
        <fullName evidence="1">Uncharacterized protein</fullName>
    </submittedName>
</protein>
<reference evidence="1" key="1">
    <citation type="journal article" date="2023" name="Mol. Phylogenet. Evol.">
        <title>Genome-scale phylogeny and comparative genomics of the fungal order Sordariales.</title>
        <authorList>
            <person name="Hensen N."/>
            <person name="Bonometti L."/>
            <person name="Westerberg I."/>
            <person name="Brannstrom I.O."/>
            <person name="Guillou S."/>
            <person name="Cros-Aarteil S."/>
            <person name="Calhoun S."/>
            <person name="Haridas S."/>
            <person name="Kuo A."/>
            <person name="Mondo S."/>
            <person name="Pangilinan J."/>
            <person name="Riley R."/>
            <person name="LaButti K."/>
            <person name="Andreopoulos B."/>
            <person name="Lipzen A."/>
            <person name="Chen C."/>
            <person name="Yan M."/>
            <person name="Daum C."/>
            <person name="Ng V."/>
            <person name="Clum A."/>
            <person name="Steindorff A."/>
            <person name="Ohm R.A."/>
            <person name="Martin F."/>
            <person name="Silar P."/>
            <person name="Natvig D.O."/>
            <person name="Lalanne C."/>
            <person name="Gautier V."/>
            <person name="Ament-Velasquez S.L."/>
            <person name="Kruys A."/>
            <person name="Hutchinson M.I."/>
            <person name="Powell A.J."/>
            <person name="Barry K."/>
            <person name="Miller A.N."/>
            <person name="Grigoriev I.V."/>
            <person name="Debuchy R."/>
            <person name="Gladieux P."/>
            <person name="Hiltunen Thoren M."/>
            <person name="Johannesson H."/>
        </authorList>
    </citation>
    <scope>NUCLEOTIDE SEQUENCE</scope>
    <source>
        <strain evidence="1">CBS 757.83</strain>
    </source>
</reference>
<sequence>MKLRNHAEDLLLSIHSLRSQERSLDGRPLLFIASCFGGLVVAEALNRAAVTSSRYSFVRQACVGVVFLATPFGGTTTTRKAQWLVAYHGLMGENTSLELIKDLDRSNGVLNNPSADFARNSSTEDYYLPTHCFYEMQPSNLPKKRPNCSSPS</sequence>
<dbReference type="PANTHER" id="PTHR48182">
    <property type="entry name" value="PROTEIN SERAC1"/>
    <property type="match status" value="1"/>
</dbReference>
<organism evidence="1 2">
    <name type="scientific">Parathielavia hyrcaniae</name>
    <dbReference type="NCBI Taxonomy" id="113614"/>
    <lineage>
        <taxon>Eukaryota</taxon>
        <taxon>Fungi</taxon>
        <taxon>Dikarya</taxon>
        <taxon>Ascomycota</taxon>
        <taxon>Pezizomycotina</taxon>
        <taxon>Sordariomycetes</taxon>
        <taxon>Sordariomycetidae</taxon>
        <taxon>Sordariales</taxon>
        <taxon>Chaetomiaceae</taxon>
        <taxon>Parathielavia</taxon>
    </lineage>
</organism>
<evidence type="ECO:0000313" key="2">
    <source>
        <dbReference type="Proteomes" id="UP001305647"/>
    </source>
</evidence>
<dbReference type="InterPro" id="IPR029058">
    <property type="entry name" value="AB_hydrolase_fold"/>
</dbReference>
<reference evidence="1" key="2">
    <citation type="submission" date="2023-05" db="EMBL/GenBank/DDBJ databases">
        <authorList>
            <consortium name="Lawrence Berkeley National Laboratory"/>
            <person name="Steindorff A."/>
            <person name="Hensen N."/>
            <person name="Bonometti L."/>
            <person name="Westerberg I."/>
            <person name="Brannstrom I.O."/>
            <person name="Guillou S."/>
            <person name="Cros-Aarteil S."/>
            <person name="Calhoun S."/>
            <person name="Haridas S."/>
            <person name="Kuo A."/>
            <person name="Mondo S."/>
            <person name="Pangilinan J."/>
            <person name="Riley R."/>
            <person name="Labutti K."/>
            <person name="Andreopoulos B."/>
            <person name="Lipzen A."/>
            <person name="Chen C."/>
            <person name="Yanf M."/>
            <person name="Daum C."/>
            <person name="Ng V."/>
            <person name="Clum A."/>
            <person name="Ohm R."/>
            <person name="Martin F."/>
            <person name="Silar P."/>
            <person name="Natvig D."/>
            <person name="Lalanne C."/>
            <person name="Gautier V."/>
            <person name="Ament-Velasquez S.L."/>
            <person name="Kruys A."/>
            <person name="Hutchinson M.I."/>
            <person name="Powell A.J."/>
            <person name="Barry K."/>
            <person name="Miller A.N."/>
            <person name="Grigoriev I.V."/>
            <person name="Debuchy R."/>
            <person name="Gladieux P."/>
            <person name="Thoren M.H."/>
            <person name="Johannesson H."/>
        </authorList>
    </citation>
    <scope>NUCLEOTIDE SEQUENCE</scope>
    <source>
        <strain evidence="1">CBS 757.83</strain>
    </source>
</reference>
<dbReference type="SUPFAM" id="SSF53474">
    <property type="entry name" value="alpha/beta-Hydrolases"/>
    <property type="match status" value="1"/>
</dbReference>
<dbReference type="PANTHER" id="PTHR48182:SF3">
    <property type="entry name" value="DUF676 DOMAIN-CONTAINING PROTEIN"/>
    <property type="match status" value="1"/>
</dbReference>
<dbReference type="EMBL" id="MU863625">
    <property type="protein sequence ID" value="KAK4105160.1"/>
    <property type="molecule type" value="Genomic_DNA"/>
</dbReference>
<gene>
    <name evidence="1" type="ORF">N658DRAFT_109619</name>
</gene>
<proteinExistence type="predicted"/>
<keyword evidence="2" id="KW-1185">Reference proteome</keyword>
<accession>A0AAN6T4S3</accession>